<reference evidence="1 2" key="1">
    <citation type="submission" date="2020-08" db="EMBL/GenBank/DDBJ databases">
        <title>Oceanospirillum sp. nov. isolated from marine sediment.</title>
        <authorList>
            <person name="Ji X."/>
        </authorList>
    </citation>
    <scope>NUCLEOTIDE SEQUENCE [LARGE SCALE GENOMIC DNA]</scope>
    <source>
        <strain evidence="1 2">D5</strain>
    </source>
</reference>
<gene>
    <name evidence="1" type="ORF">H4O21_22940</name>
</gene>
<comment type="caution">
    <text evidence="1">The sequence shown here is derived from an EMBL/GenBank/DDBJ whole genome shotgun (WGS) entry which is preliminary data.</text>
</comment>
<name>A0A839IXR0_9GAMM</name>
<dbReference type="RefSeq" id="WP_182811789.1">
    <property type="nucleotide sequence ID" value="NZ_JACJFM010000056.1"/>
</dbReference>
<dbReference type="InterPro" id="IPR036410">
    <property type="entry name" value="HSP_DnaJ_Cys-rich_dom_sf"/>
</dbReference>
<dbReference type="AlphaFoldDB" id="A0A839IXR0"/>
<protein>
    <submittedName>
        <fullName evidence="1">Uncharacterized protein</fullName>
    </submittedName>
</protein>
<evidence type="ECO:0000313" key="1">
    <source>
        <dbReference type="EMBL" id="MBB1489470.1"/>
    </source>
</evidence>
<evidence type="ECO:0000313" key="2">
    <source>
        <dbReference type="Proteomes" id="UP000565262"/>
    </source>
</evidence>
<organism evidence="1 2">
    <name type="scientific">Oceanospirillum sediminis</name>
    <dbReference type="NCBI Taxonomy" id="2760088"/>
    <lineage>
        <taxon>Bacteria</taxon>
        <taxon>Pseudomonadati</taxon>
        <taxon>Pseudomonadota</taxon>
        <taxon>Gammaproteobacteria</taxon>
        <taxon>Oceanospirillales</taxon>
        <taxon>Oceanospirillaceae</taxon>
        <taxon>Oceanospirillum</taxon>
    </lineage>
</organism>
<keyword evidence="2" id="KW-1185">Reference proteome</keyword>
<dbReference type="Proteomes" id="UP000565262">
    <property type="component" value="Unassembled WGS sequence"/>
</dbReference>
<dbReference type="EMBL" id="JACJFM010000056">
    <property type="protein sequence ID" value="MBB1489470.1"/>
    <property type="molecule type" value="Genomic_DNA"/>
</dbReference>
<proteinExistence type="predicted"/>
<sequence length="381" mass="42297">MSLCELQTVLNQAADASTCAHKALASATDQLKASHDLLTAERNIALDNLAVMQAALLENRLNGATAAMKWITERLTMSGGRPDPDSPWLNDPLKYRIAHGSKPRFCPVCGSPSQGPVSDPVCSADCHRTRFLETLPEASRDAAKPLFPFCASDWTEERDLRLPFNMGEYAYATDGRLLIRRPAVEGLTELQDEHIPSAQKVRDLVSPLASRRYQKTEIRVPEQCPDCLGRGFHELITDHVAYHLDCHTCKGSGTGISDLLPVSPPALKGIYAASYVALIQDLPDLEVSEDPENHTLYFRFSGGAGILMGLEPEKMTPLVKEPPETDCYCHLQMKDGSTRYAAAIYLEPEHSQPIWRECLTDQEIVRQSIEAWRPLIGVYRK</sequence>
<accession>A0A839IXR0</accession>
<dbReference type="SUPFAM" id="SSF57938">
    <property type="entry name" value="DnaJ/Hsp40 cysteine-rich domain"/>
    <property type="match status" value="1"/>
</dbReference>